<sequence>MVSSVALGLAVGVVPAHADIVVTDWKTQGDGLLLWDTQTNLQWLNLTVTQGQSFDAVTSQLGSAYQGFKFATTDAVWTLFAHAEVSPSYPAPKAAAQALATQWGTTLSTPGNYFVAAGIIADENPYMPGYQLVAGVGSVDLGNDVWFANATFGAQLPDQPLAWFGSALVRDYVPLPVPEASTWSLMLLGLLPVVLRSRRRPQAA</sequence>
<dbReference type="Proteomes" id="UP000249633">
    <property type="component" value="Unassembled WGS sequence"/>
</dbReference>
<organism evidence="2 3">
    <name type="scientific">Roseateles depolymerans</name>
    <dbReference type="NCBI Taxonomy" id="76731"/>
    <lineage>
        <taxon>Bacteria</taxon>
        <taxon>Pseudomonadati</taxon>
        <taxon>Pseudomonadota</taxon>
        <taxon>Betaproteobacteria</taxon>
        <taxon>Burkholderiales</taxon>
        <taxon>Sphaerotilaceae</taxon>
        <taxon>Roseateles</taxon>
    </lineage>
</organism>
<gene>
    <name evidence="2" type="ORF">DI603_20915</name>
</gene>
<feature type="chain" id="PRO_5015975388" description="PEP-CTERM protein-sorting domain-containing protein" evidence="1">
    <location>
        <begin position="19"/>
        <end position="204"/>
    </location>
</feature>
<proteinExistence type="predicted"/>
<comment type="caution">
    <text evidence="2">The sequence shown here is derived from an EMBL/GenBank/DDBJ whole genome shotgun (WGS) entry which is preliminary data.</text>
</comment>
<reference evidence="2 3" key="1">
    <citation type="submission" date="2017-08" db="EMBL/GenBank/DDBJ databases">
        <title>Infants hospitalized years apart are colonized by the same room-sourced microbial strains.</title>
        <authorList>
            <person name="Brooks B."/>
            <person name="Olm M.R."/>
            <person name="Firek B.A."/>
            <person name="Baker R."/>
            <person name="Thomas B.C."/>
            <person name="Morowitz M.J."/>
            <person name="Banfield J.F."/>
        </authorList>
    </citation>
    <scope>NUCLEOTIDE SEQUENCE [LARGE SCALE GENOMIC DNA]</scope>
    <source>
        <strain evidence="2">S2_012_000_R2_81</strain>
    </source>
</reference>
<dbReference type="EMBL" id="QFOD01000027">
    <property type="protein sequence ID" value="PZP27789.1"/>
    <property type="molecule type" value="Genomic_DNA"/>
</dbReference>
<feature type="signal peptide" evidence="1">
    <location>
        <begin position="1"/>
        <end position="18"/>
    </location>
</feature>
<evidence type="ECO:0000256" key="1">
    <source>
        <dbReference type="SAM" id="SignalP"/>
    </source>
</evidence>
<protein>
    <recommendedName>
        <fullName evidence="4">PEP-CTERM protein-sorting domain-containing protein</fullName>
    </recommendedName>
</protein>
<evidence type="ECO:0008006" key="4">
    <source>
        <dbReference type="Google" id="ProtNLM"/>
    </source>
</evidence>
<evidence type="ECO:0000313" key="3">
    <source>
        <dbReference type="Proteomes" id="UP000249633"/>
    </source>
</evidence>
<dbReference type="AlphaFoldDB" id="A0A2W5FDS6"/>
<keyword evidence="1" id="KW-0732">Signal</keyword>
<accession>A0A2W5FDS6</accession>
<name>A0A2W5FDS6_9BURK</name>
<evidence type="ECO:0000313" key="2">
    <source>
        <dbReference type="EMBL" id="PZP27789.1"/>
    </source>
</evidence>